<dbReference type="InterPro" id="IPR026022">
    <property type="entry name" value="PhoU_dom"/>
</dbReference>
<feature type="non-terminal residue" evidence="2">
    <location>
        <position position="1"/>
    </location>
</feature>
<dbReference type="SUPFAM" id="SSF109755">
    <property type="entry name" value="PhoU-like"/>
    <property type="match status" value="1"/>
</dbReference>
<dbReference type="AlphaFoldDB" id="X1DSE3"/>
<reference evidence="2" key="1">
    <citation type="journal article" date="2014" name="Front. Microbiol.">
        <title>High frequency of phylogenetically diverse reductive dehalogenase-homologous genes in deep subseafloor sedimentary metagenomes.</title>
        <authorList>
            <person name="Kawai M."/>
            <person name="Futagami T."/>
            <person name="Toyoda A."/>
            <person name="Takaki Y."/>
            <person name="Nishi S."/>
            <person name="Hori S."/>
            <person name="Arai W."/>
            <person name="Tsubouchi T."/>
            <person name="Morono Y."/>
            <person name="Uchiyama I."/>
            <person name="Ito T."/>
            <person name="Fujiyama A."/>
            <person name="Inagaki F."/>
            <person name="Takami H."/>
        </authorList>
    </citation>
    <scope>NUCLEOTIDE SEQUENCE</scope>
    <source>
        <strain evidence="2">Expedition CK06-06</strain>
    </source>
</reference>
<organism evidence="2">
    <name type="scientific">marine sediment metagenome</name>
    <dbReference type="NCBI Taxonomy" id="412755"/>
    <lineage>
        <taxon>unclassified sequences</taxon>
        <taxon>metagenomes</taxon>
        <taxon>ecological metagenomes</taxon>
    </lineage>
</organism>
<comment type="caution">
    <text evidence="2">The sequence shown here is derived from an EMBL/GenBank/DDBJ whole genome shotgun (WGS) entry which is preliminary data.</text>
</comment>
<dbReference type="Gene3D" id="1.20.58.220">
    <property type="entry name" value="Phosphate transport system protein phou homolog 2, domain 2"/>
    <property type="match status" value="1"/>
</dbReference>
<feature type="domain" description="PhoU" evidence="1">
    <location>
        <begin position="48"/>
        <end position="110"/>
    </location>
</feature>
<protein>
    <recommendedName>
        <fullName evidence="1">PhoU domain-containing protein</fullName>
    </recommendedName>
</protein>
<accession>X1DSE3</accession>
<dbReference type="EMBL" id="BART01036459">
    <property type="protein sequence ID" value="GAH11165.1"/>
    <property type="molecule type" value="Genomic_DNA"/>
</dbReference>
<sequence length="170" mass="19833">ITSGLFSTSEIAIVQARKEIHTFGLRLEKMFSFIQILIDEPKSKKYHKLLAKIEKHEQITDNLEMEIATYLTRVSEGEISHKSSKKIRAMLKMIDDMESIGDAIYQLSKIIDSSKQNKSQFLHEQMVSLSEMFEIINEAFLEMNHNLETGFRDVTFTKAFEIEERINKKR</sequence>
<feature type="non-terminal residue" evidence="2">
    <location>
        <position position="170"/>
    </location>
</feature>
<evidence type="ECO:0000259" key="1">
    <source>
        <dbReference type="Pfam" id="PF01895"/>
    </source>
</evidence>
<dbReference type="InterPro" id="IPR038078">
    <property type="entry name" value="PhoU-like_sf"/>
</dbReference>
<evidence type="ECO:0000313" key="2">
    <source>
        <dbReference type="EMBL" id="GAH11165.1"/>
    </source>
</evidence>
<gene>
    <name evidence="2" type="ORF">S01H4_61476</name>
</gene>
<dbReference type="Pfam" id="PF01895">
    <property type="entry name" value="PhoU"/>
    <property type="match status" value="1"/>
</dbReference>
<proteinExistence type="predicted"/>
<name>X1DSE3_9ZZZZ</name>